<name>A0A6J4U2S1_9SPHN</name>
<gene>
    <name evidence="1" type="ORF">AVDCRST_MAG91-3548</name>
</gene>
<reference evidence="1" key="1">
    <citation type="submission" date="2020-02" db="EMBL/GenBank/DDBJ databases">
        <authorList>
            <person name="Meier V. D."/>
        </authorList>
    </citation>
    <scope>NUCLEOTIDE SEQUENCE</scope>
    <source>
        <strain evidence="1">AVDCRST_MAG91</strain>
    </source>
</reference>
<dbReference type="InterPro" id="IPR016162">
    <property type="entry name" value="Ald_DH_N"/>
</dbReference>
<accession>A0A6J4U2S1</accession>
<evidence type="ECO:0000313" key="1">
    <source>
        <dbReference type="EMBL" id="CAA9537827.1"/>
    </source>
</evidence>
<feature type="non-terminal residue" evidence="1">
    <location>
        <position position="64"/>
    </location>
</feature>
<dbReference type="AlphaFoldDB" id="A0A6J4U2S1"/>
<dbReference type="GO" id="GO:0016491">
    <property type="term" value="F:oxidoreductase activity"/>
    <property type="evidence" value="ECO:0007669"/>
    <property type="project" value="InterPro"/>
</dbReference>
<organism evidence="1">
    <name type="scientific">uncultured Sphingomonadaceae bacterium</name>
    <dbReference type="NCBI Taxonomy" id="169976"/>
    <lineage>
        <taxon>Bacteria</taxon>
        <taxon>Pseudomonadati</taxon>
        <taxon>Pseudomonadota</taxon>
        <taxon>Alphaproteobacteria</taxon>
        <taxon>Sphingomonadales</taxon>
        <taxon>Sphingomonadaceae</taxon>
        <taxon>environmental samples</taxon>
    </lineage>
</organism>
<dbReference type="Gene3D" id="3.40.605.10">
    <property type="entry name" value="Aldehyde Dehydrogenase, Chain A, domain 1"/>
    <property type="match status" value="1"/>
</dbReference>
<protein>
    <submittedName>
        <fullName evidence="1">Uncharacterized protein</fullName>
    </submittedName>
</protein>
<proteinExistence type="predicted"/>
<sequence length="64" mass="6611">MGEGQLAEERMKLQSAYPLYLANEAQQPNTDLAVTDKYTGEVATRVALADAATIDAGIAAAAAA</sequence>
<dbReference type="EMBL" id="CADCVX010000615">
    <property type="protein sequence ID" value="CAA9537827.1"/>
    <property type="molecule type" value="Genomic_DNA"/>
</dbReference>